<keyword evidence="1" id="KW-0223">Dioxygenase</keyword>
<reference evidence="1" key="1">
    <citation type="submission" date="2022-09" db="EMBL/GenBank/DDBJ databases">
        <authorList>
            <person name="Yuan C."/>
            <person name="Ke Z."/>
        </authorList>
    </citation>
    <scope>NUCLEOTIDE SEQUENCE</scope>
    <source>
        <strain evidence="1">LB-8</strain>
    </source>
</reference>
<keyword evidence="2" id="KW-1185">Reference proteome</keyword>
<protein>
    <submittedName>
        <fullName evidence="1">Phytanoyl-CoA dioxygenase family protein</fullName>
    </submittedName>
</protein>
<organism evidence="1 2">
    <name type="scientific">Paraflavisolibacter caeni</name>
    <dbReference type="NCBI Taxonomy" id="2982496"/>
    <lineage>
        <taxon>Bacteria</taxon>
        <taxon>Pseudomonadati</taxon>
        <taxon>Bacteroidota</taxon>
        <taxon>Chitinophagia</taxon>
        <taxon>Chitinophagales</taxon>
        <taxon>Chitinophagaceae</taxon>
        <taxon>Paraflavisolibacter</taxon>
    </lineage>
</organism>
<dbReference type="Proteomes" id="UP001155483">
    <property type="component" value="Unassembled WGS sequence"/>
</dbReference>
<keyword evidence="1" id="KW-0560">Oxidoreductase</keyword>
<gene>
    <name evidence="1" type="ORF">OCK74_10780</name>
</gene>
<dbReference type="GO" id="GO:0005506">
    <property type="term" value="F:iron ion binding"/>
    <property type="evidence" value="ECO:0007669"/>
    <property type="project" value="UniProtKB-ARBA"/>
</dbReference>
<comment type="caution">
    <text evidence="1">The sequence shown here is derived from an EMBL/GenBank/DDBJ whole genome shotgun (WGS) entry which is preliminary data.</text>
</comment>
<evidence type="ECO:0000313" key="2">
    <source>
        <dbReference type="Proteomes" id="UP001155483"/>
    </source>
</evidence>
<accession>A0A9X2XW68</accession>
<dbReference type="RefSeq" id="WP_279297042.1">
    <property type="nucleotide sequence ID" value="NZ_JAOTIF010000006.1"/>
</dbReference>
<dbReference type="InterPro" id="IPR008775">
    <property type="entry name" value="Phytyl_CoA_dOase-like"/>
</dbReference>
<sequence>MNFQLNETQIQNYQANGYIVIENFLSPEELDHWRKAVTIAVEERAGIKIPGKDIKIGEADGINVDSDYYVKVFDQILNLWQTNELVKELMLDQRIGQMASQLSGADGIRIWHDQALIKRPWANPTAWHLDTPFWSFSDNRAISIWVALDDATLENGCLFFIPGSHKLTSFDRITIGRNMDGIFDVYPQLRNCSSVAAPMKAGSCSFHNGLTVHGANANMTNGFRRAMTCAYMPDGNQFNGEPNILPDEYLQRLKIGDLLNNDEQNPLIYKAPTPVNA</sequence>
<dbReference type="EMBL" id="JAOTIF010000006">
    <property type="protein sequence ID" value="MCU7549602.1"/>
    <property type="molecule type" value="Genomic_DNA"/>
</dbReference>
<dbReference type="GO" id="GO:0016706">
    <property type="term" value="F:2-oxoglutarate-dependent dioxygenase activity"/>
    <property type="evidence" value="ECO:0007669"/>
    <property type="project" value="UniProtKB-ARBA"/>
</dbReference>
<reference evidence="1" key="2">
    <citation type="submission" date="2023-04" db="EMBL/GenBank/DDBJ databases">
        <title>Paracnuella aquatica gen. nov., sp. nov., a member of the family Chitinophagaceae isolated from a hot spring.</title>
        <authorList>
            <person name="Wang C."/>
        </authorList>
    </citation>
    <scope>NUCLEOTIDE SEQUENCE</scope>
    <source>
        <strain evidence="1">LB-8</strain>
    </source>
</reference>
<dbReference type="PANTHER" id="PTHR20883">
    <property type="entry name" value="PHYTANOYL-COA DIOXYGENASE DOMAIN CONTAINING 1"/>
    <property type="match status" value="1"/>
</dbReference>
<dbReference type="Gene3D" id="2.60.120.620">
    <property type="entry name" value="q2cbj1_9rhob like domain"/>
    <property type="match status" value="1"/>
</dbReference>
<proteinExistence type="predicted"/>
<dbReference type="SUPFAM" id="SSF51197">
    <property type="entry name" value="Clavaminate synthase-like"/>
    <property type="match status" value="1"/>
</dbReference>
<name>A0A9X2XW68_9BACT</name>
<dbReference type="PANTHER" id="PTHR20883:SF46">
    <property type="entry name" value="PHYTANOYL-COA HYDROXYLASE"/>
    <property type="match status" value="1"/>
</dbReference>
<evidence type="ECO:0000313" key="1">
    <source>
        <dbReference type="EMBL" id="MCU7549602.1"/>
    </source>
</evidence>
<dbReference type="Pfam" id="PF05721">
    <property type="entry name" value="PhyH"/>
    <property type="match status" value="1"/>
</dbReference>
<dbReference type="AlphaFoldDB" id="A0A9X2XW68"/>